<dbReference type="EMBL" id="DVJN01000253">
    <property type="protein sequence ID" value="HIS93980.1"/>
    <property type="molecule type" value="Genomic_DNA"/>
</dbReference>
<accession>A0A9D1G3U7</accession>
<dbReference type="AlphaFoldDB" id="A0A9D1G3U7"/>
<evidence type="ECO:0000313" key="2">
    <source>
        <dbReference type="Proteomes" id="UP000824140"/>
    </source>
</evidence>
<reference evidence="1" key="2">
    <citation type="journal article" date="2021" name="PeerJ">
        <title>Extensive microbial diversity within the chicken gut microbiome revealed by metagenomics and culture.</title>
        <authorList>
            <person name="Gilroy R."/>
            <person name="Ravi A."/>
            <person name="Getino M."/>
            <person name="Pursley I."/>
            <person name="Horton D.L."/>
            <person name="Alikhan N.F."/>
            <person name="Baker D."/>
            <person name="Gharbi K."/>
            <person name="Hall N."/>
            <person name="Watson M."/>
            <person name="Adriaenssens E.M."/>
            <person name="Foster-Nyarko E."/>
            <person name="Jarju S."/>
            <person name="Secka A."/>
            <person name="Antonio M."/>
            <person name="Oren A."/>
            <person name="Chaudhuri R.R."/>
            <person name="La Ragione R."/>
            <person name="Hildebrand F."/>
            <person name="Pallen M.J."/>
        </authorList>
    </citation>
    <scope>NUCLEOTIDE SEQUENCE</scope>
    <source>
        <strain evidence="1">13766</strain>
    </source>
</reference>
<proteinExistence type="predicted"/>
<name>A0A9D1G3U7_9FIRM</name>
<organism evidence="1 2">
    <name type="scientific">Candidatus Alectryocaccomicrobium excrementavium</name>
    <dbReference type="NCBI Taxonomy" id="2840668"/>
    <lineage>
        <taxon>Bacteria</taxon>
        <taxon>Bacillati</taxon>
        <taxon>Bacillota</taxon>
        <taxon>Clostridia</taxon>
        <taxon>Candidatus Alectryocaccomicrobium</taxon>
    </lineage>
</organism>
<protein>
    <submittedName>
        <fullName evidence="1">Uncharacterized protein</fullName>
    </submittedName>
</protein>
<gene>
    <name evidence="1" type="ORF">IAA84_13275</name>
</gene>
<evidence type="ECO:0000313" key="1">
    <source>
        <dbReference type="EMBL" id="HIS93980.1"/>
    </source>
</evidence>
<comment type="caution">
    <text evidence="1">The sequence shown here is derived from an EMBL/GenBank/DDBJ whole genome shotgun (WGS) entry which is preliminary data.</text>
</comment>
<reference evidence="1" key="1">
    <citation type="submission" date="2020-10" db="EMBL/GenBank/DDBJ databases">
        <authorList>
            <person name="Gilroy R."/>
        </authorList>
    </citation>
    <scope>NUCLEOTIDE SEQUENCE</scope>
    <source>
        <strain evidence="1">13766</strain>
    </source>
</reference>
<dbReference type="Proteomes" id="UP000824140">
    <property type="component" value="Unassembled WGS sequence"/>
</dbReference>
<sequence length="50" mass="5475">MSTHDVVGSKLKHMFDFTLPTYVKNPAKAILAYFAAARKGEEAVSMAIFA</sequence>